<gene>
    <name evidence="2" type="ORF">WMW71_02555</name>
</gene>
<keyword evidence="1" id="KW-0472">Membrane</keyword>
<comment type="caution">
    <text evidence="2">The sequence shown here is derived from an EMBL/GenBank/DDBJ whole genome shotgun (WGS) entry which is preliminary data.</text>
</comment>
<evidence type="ECO:0008006" key="4">
    <source>
        <dbReference type="Google" id="ProtNLM"/>
    </source>
</evidence>
<evidence type="ECO:0000256" key="1">
    <source>
        <dbReference type="SAM" id="Phobius"/>
    </source>
</evidence>
<keyword evidence="1" id="KW-1133">Transmembrane helix</keyword>
<keyword evidence="1" id="KW-0812">Transmembrane</keyword>
<accession>A0ABU9DZW9</accession>
<sequence length="175" mass="20297">MEENNEYELVVSQGKLPWWRIIVASLFFSYMIYMLYILCILFYKVDLVKVKPKGIAGIIEVAAFCFAGGVSFSITKSILVDLDKEKLVSIYSVGLFSKKIITALPELEYVSVFKVDDMEYEVNLWYKRNKHYKMYKLTEEEQALKFGAMVAQKLNIDLLDATEKGNNKWVEKETV</sequence>
<reference evidence="2 3" key="1">
    <citation type="submission" date="2024-04" db="EMBL/GenBank/DDBJ databases">
        <title>draft genome sequnece of Flavobacterium buctense JCM 30750.</title>
        <authorList>
            <person name="Kim D.-U."/>
        </authorList>
    </citation>
    <scope>NUCLEOTIDE SEQUENCE [LARGE SCALE GENOMIC DNA]</scope>
    <source>
        <strain evidence="2 3">JCM 30750</strain>
    </source>
</reference>
<protein>
    <recommendedName>
        <fullName evidence="4">DUF5673 domain-containing protein</fullName>
    </recommendedName>
</protein>
<feature type="transmembrane region" description="Helical" evidence="1">
    <location>
        <begin position="55"/>
        <end position="74"/>
    </location>
</feature>
<evidence type="ECO:0000313" key="2">
    <source>
        <dbReference type="EMBL" id="MEK8179212.1"/>
    </source>
</evidence>
<evidence type="ECO:0000313" key="3">
    <source>
        <dbReference type="Proteomes" id="UP001491349"/>
    </source>
</evidence>
<keyword evidence="3" id="KW-1185">Reference proteome</keyword>
<organism evidence="2 3">
    <name type="scientific">Flavobacterium buctense</name>
    <dbReference type="NCBI Taxonomy" id="1648146"/>
    <lineage>
        <taxon>Bacteria</taxon>
        <taxon>Pseudomonadati</taxon>
        <taxon>Bacteroidota</taxon>
        <taxon>Flavobacteriia</taxon>
        <taxon>Flavobacteriales</taxon>
        <taxon>Flavobacteriaceae</taxon>
        <taxon>Flavobacterium</taxon>
    </lineage>
</organism>
<dbReference type="EMBL" id="JBBPCB010000001">
    <property type="protein sequence ID" value="MEK8179212.1"/>
    <property type="molecule type" value="Genomic_DNA"/>
</dbReference>
<dbReference type="Proteomes" id="UP001491349">
    <property type="component" value="Unassembled WGS sequence"/>
</dbReference>
<proteinExistence type="predicted"/>
<feature type="transmembrane region" description="Helical" evidence="1">
    <location>
        <begin position="18"/>
        <end position="43"/>
    </location>
</feature>
<name>A0ABU9DZW9_9FLAO</name>
<dbReference type="RefSeq" id="WP_187659340.1">
    <property type="nucleotide sequence ID" value="NZ_JACTAB010000001.1"/>
</dbReference>